<dbReference type="EMBL" id="MT711976">
    <property type="protein sequence ID" value="QMP84330.1"/>
    <property type="molecule type" value="Genomic_DNA"/>
</dbReference>
<dbReference type="Proteomes" id="UP000515922">
    <property type="component" value="Segment"/>
</dbReference>
<gene>
    <name evidence="1" type="ORF">HUN41_00241</name>
</gene>
<accession>A0A7G4AWE0</accession>
<keyword evidence="2" id="KW-1185">Reference proteome</keyword>
<evidence type="ECO:0000313" key="1">
    <source>
        <dbReference type="EMBL" id="QMP84330.1"/>
    </source>
</evidence>
<protein>
    <submittedName>
        <fullName evidence="1">Uncharacterized protein</fullName>
    </submittedName>
</protein>
<organism evidence="1 2">
    <name type="scientific">Streptomyces phage Coruscant</name>
    <dbReference type="NCBI Taxonomy" id="2739834"/>
    <lineage>
        <taxon>Viruses</taxon>
        <taxon>Duplodnaviria</taxon>
        <taxon>Heunggongvirae</taxon>
        <taxon>Uroviricota</taxon>
        <taxon>Caudoviricetes</taxon>
        <taxon>Stanwilliamsviridae</taxon>
        <taxon>Boydwoodruffvirinae</taxon>
        <taxon>Coruscantvirus</taxon>
        <taxon>Coruscantvirus coruscant</taxon>
    </lineage>
</organism>
<name>A0A7G4AWE0_9CAUD</name>
<proteinExistence type="predicted"/>
<evidence type="ECO:0000313" key="2">
    <source>
        <dbReference type="Proteomes" id="UP000515922"/>
    </source>
</evidence>
<sequence>MADETAAQRFDRDYAQAAALDTNRRVRELDNQSLARLVRIYVAPDGSTPADNNHVGPA</sequence>
<reference evidence="1 2" key="1">
    <citation type="submission" date="2020-07" db="EMBL/GenBank/DDBJ databases">
        <title>Streptomyces phage Genome sequencing and assembly.</title>
        <authorList>
            <person name="Sharma V."/>
            <person name="Hardy A."/>
            <person name="Frunzke J."/>
        </authorList>
    </citation>
    <scope>NUCLEOTIDE SEQUENCE [LARGE SCALE GENOMIC DNA]</scope>
</reference>